<evidence type="ECO:0000313" key="2">
    <source>
        <dbReference type="Proteomes" id="UP000054995"/>
    </source>
</evidence>
<reference evidence="1 2" key="1">
    <citation type="submission" date="2015-01" db="EMBL/GenBank/DDBJ databases">
        <title>Evolution of Trichinella species and genotypes.</title>
        <authorList>
            <person name="Korhonen P.K."/>
            <person name="Edoardo P."/>
            <person name="Giuseppe L.R."/>
            <person name="Gasser R.B."/>
        </authorList>
    </citation>
    <scope>NUCLEOTIDE SEQUENCE [LARGE SCALE GENOMIC DNA]</scope>
    <source>
        <strain evidence="1">ISS470</strain>
    </source>
</reference>
<evidence type="ECO:0000313" key="1">
    <source>
        <dbReference type="EMBL" id="KRY93111.1"/>
    </source>
</evidence>
<dbReference type="AlphaFoldDB" id="A0A0V1G456"/>
<protein>
    <submittedName>
        <fullName evidence="1">Uncharacterized protein</fullName>
    </submittedName>
</protein>
<name>A0A0V1G456_TRIPS</name>
<comment type="caution">
    <text evidence="1">The sequence shown here is derived from an EMBL/GenBank/DDBJ whole genome shotgun (WGS) entry which is preliminary data.</text>
</comment>
<organism evidence="1 2">
    <name type="scientific">Trichinella pseudospiralis</name>
    <name type="common">Parasitic roundworm</name>
    <dbReference type="NCBI Taxonomy" id="6337"/>
    <lineage>
        <taxon>Eukaryota</taxon>
        <taxon>Metazoa</taxon>
        <taxon>Ecdysozoa</taxon>
        <taxon>Nematoda</taxon>
        <taxon>Enoplea</taxon>
        <taxon>Dorylaimia</taxon>
        <taxon>Trichinellida</taxon>
        <taxon>Trichinellidae</taxon>
        <taxon>Trichinella</taxon>
    </lineage>
</organism>
<dbReference type="OrthoDB" id="5853607at2759"/>
<dbReference type="Proteomes" id="UP000054995">
    <property type="component" value="Unassembled WGS sequence"/>
</dbReference>
<sequence length="107" mass="12579">MDIKQQLNKRLAEILNEKSENSVIYSRATYDKIVNDLLQIQAKGACSAETIRIAYFWRRAQTDSKKKKNGKIRLIATLEEMFSIVRDVHLRIGHWGERKTFLEIKKK</sequence>
<keyword evidence="2" id="KW-1185">Reference proteome</keyword>
<dbReference type="EMBL" id="JYDT01000004">
    <property type="protein sequence ID" value="KRY93111.1"/>
    <property type="molecule type" value="Genomic_DNA"/>
</dbReference>
<accession>A0A0V1G456</accession>
<proteinExistence type="predicted"/>
<gene>
    <name evidence="1" type="ORF">T4D_10228</name>
</gene>